<dbReference type="GO" id="GO:0008233">
    <property type="term" value="F:peptidase activity"/>
    <property type="evidence" value="ECO:0007669"/>
    <property type="project" value="UniProtKB-KW"/>
</dbReference>
<dbReference type="GO" id="GO:0006508">
    <property type="term" value="P:proteolysis"/>
    <property type="evidence" value="ECO:0007669"/>
    <property type="project" value="UniProtKB-KW"/>
</dbReference>
<dbReference type="Gene3D" id="3.10.10.10">
    <property type="entry name" value="HIV Type 1 Reverse Transcriptase, subunit A, domain 1"/>
    <property type="match status" value="1"/>
</dbReference>
<dbReference type="InterPro" id="IPR000477">
    <property type="entry name" value="RT_dom"/>
</dbReference>
<dbReference type="Proteomes" id="UP001152484">
    <property type="component" value="Unassembled WGS sequence"/>
</dbReference>
<gene>
    <name evidence="9" type="ORF">CEURO_LOCUS824</name>
</gene>
<dbReference type="OrthoDB" id="759867at2759"/>
<evidence type="ECO:0000313" key="9">
    <source>
        <dbReference type="EMBL" id="CAH9055543.1"/>
    </source>
</evidence>
<evidence type="ECO:0000256" key="5">
    <source>
        <dbReference type="ARBA" id="ARBA00022759"/>
    </source>
</evidence>
<evidence type="ECO:0000256" key="3">
    <source>
        <dbReference type="ARBA" id="ARBA00022695"/>
    </source>
</evidence>
<dbReference type="InterPro" id="IPR043128">
    <property type="entry name" value="Rev_trsase/Diguanyl_cyclase"/>
</dbReference>
<dbReference type="GO" id="GO:0004519">
    <property type="term" value="F:endonuclease activity"/>
    <property type="evidence" value="ECO:0007669"/>
    <property type="project" value="UniProtKB-KW"/>
</dbReference>
<keyword evidence="7" id="KW-0695">RNA-directed DNA polymerase</keyword>
<dbReference type="PANTHER" id="PTHR24559">
    <property type="entry name" value="TRANSPOSON TY3-I GAG-POL POLYPROTEIN"/>
    <property type="match status" value="1"/>
</dbReference>
<keyword evidence="6" id="KW-0378">Hydrolase</keyword>
<dbReference type="GO" id="GO:0003964">
    <property type="term" value="F:RNA-directed DNA polymerase activity"/>
    <property type="evidence" value="ECO:0007669"/>
    <property type="project" value="UniProtKB-KW"/>
</dbReference>
<dbReference type="InterPro" id="IPR043502">
    <property type="entry name" value="DNA/RNA_pol_sf"/>
</dbReference>
<dbReference type="CDD" id="cd01647">
    <property type="entry name" value="RT_LTR"/>
    <property type="match status" value="1"/>
</dbReference>
<evidence type="ECO:0000256" key="7">
    <source>
        <dbReference type="ARBA" id="ARBA00022918"/>
    </source>
</evidence>
<keyword evidence="5" id="KW-0255">Endonuclease</keyword>
<keyword evidence="1" id="KW-0645">Protease</keyword>
<evidence type="ECO:0000256" key="2">
    <source>
        <dbReference type="ARBA" id="ARBA00022679"/>
    </source>
</evidence>
<dbReference type="Pfam" id="PF00078">
    <property type="entry name" value="RVT_1"/>
    <property type="match status" value="1"/>
</dbReference>
<dbReference type="PROSITE" id="PS50878">
    <property type="entry name" value="RT_POL"/>
    <property type="match status" value="1"/>
</dbReference>
<evidence type="ECO:0000256" key="6">
    <source>
        <dbReference type="ARBA" id="ARBA00022801"/>
    </source>
</evidence>
<dbReference type="FunFam" id="3.10.10.10:FF:000007">
    <property type="entry name" value="Retrovirus-related Pol polyprotein from transposon 17.6-like Protein"/>
    <property type="match status" value="1"/>
</dbReference>
<feature type="domain" description="Reverse transcriptase" evidence="8">
    <location>
        <begin position="70"/>
        <end position="249"/>
    </location>
</feature>
<keyword evidence="3" id="KW-0548">Nucleotidyltransferase</keyword>
<organism evidence="9 10">
    <name type="scientific">Cuscuta europaea</name>
    <name type="common">European dodder</name>
    <dbReference type="NCBI Taxonomy" id="41803"/>
    <lineage>
        <taxon>Eukaryota</taxon>
        <taxon>Viridiplantae</taxon>
        <taxon>Streptophyta</taxon>
        <taxon>Embryophyta</taxon>
        <taxon>Tracheophyta</taxon>
        <taxon>Spermatophyta</taxon>
        <taxon>Magnoliopsida</taxon>
        <taxon>eudicotyledons</taxon>
        <taxon>Gunneridae</taxon>
        <taxon>Pentapetalae</taxon>
        <taxon>asterids</taxon>
        <taxon>lamiids</taxon>
        <taxon>Solanales</taxon>
        <taxon>Convolvulaceae</taxon>
        <taxon>Cuscuteae</taxon>
        <taxon>Cuscuta</taxon>
        <taxon>Cuscuta subgen. Cuscuta</taxon>
    </lineage>
</organism>
<evidence type="ECO:0000256" key="1">
    <source>
        <dbReference type="ARBA" id="ARBA00022670"/>
    </source>
</evidence>
<dbReference type="PANTHER" id="PTHR24559:SF450">
    <property type="entry name" value="RNA-DIRECTED DNA POLYMERASE HOMOLOG"/>
    <property type="match status" value="1"/>
</dbReference>
<dbReference type="InterPro" id="IPR053134">
    <property type="entry name" value="RNA-dir_DNA_polymerase"/>
</dbReference>
<comment type="caution">
    <text evidence="9">The sequence shown here is derived from an EMBL/GenBank/DDBJ whole genome shotgun (WGS) entry which is preliminary data.</text>
</comment>
<proteinExistence type="predicted"/>
<dbReference type="Gene3D" id="3.30.70.270">
    <property type="match status" value="1"/>
</dbReference>
<evidence type="ECO:0000259" key="8">
    <source>
        <dbReference type="PROSITE" id="PS50878"/>
    </source>
</evidence>
<keyword evidence="4" id="KW-0540">Nuclease</keyword>
<protein>
    <recommendedName>
        <fullName evidence="8">Reverse transcriptase domain-containing protein</fullName>
    </recommendedName>
</protein>
<name>A0A9P1DXJ3_CUSEU</name>
<dbReference type="SUPFAM" id="SSF56672">
    <property type="entry name" value="DNA/RNA polymerases"/>
    <property type="match status" value="1"/>
</dbReference>
<accession>A0A9P1DXJ3</accession>
<dbReference type="AlphaFoldDB" id="A0A9P1DXJ3"/>
<evidence type="ECO:0000313" key="10">
    <source>
        <dbReference type="Proteomes" id="UP001152484"/>
    </source>
</evidence>
<sequence>MVLPEDMEPELKRLLLNYRHIFGVPIDFPPPRSQNHVIPLMKDAKPVKVRPYRYPHSKKLQIETMVKDMLVSGIIIPSNSPFPSPIILVKKKDGTRRFCPDYRAFNATTVKDSFPISTIDELLDELFGSKYFSKLDLRSGYHQILVTEEDRHKIAFRTHQGHYEWLVMPFGLTNAPTTFQSLMNEVFKDFLRKFVLVFFDDILVYSYIWEEHLLHLENVLSLLQKHQLFAKLSKCSFGMKHVDYLGHTISGQGVAMDNAKVQVILDWPTPGNIK</sequence>
<reference evidence="9" key="1">
    <citation type="submission" date="2022-07" db="EMBL/GenBank/DDBJ databases">
        <authorList>
            <person name="Macas J."/>
            <person name="Novak P."/>
            <person name="Neumann P."/>
        </authorList>
    </citation>
    <scope>NUCLEOTIDE SEQUENCE</scope>
</reference>
<keyword evidence="10" id="KW-1185">Reference proteome</keyword>
<keyword evidence="2" id="KW-0808">Transferase</keyword>
<evidence type="ECO:0000256" key="4">
    <source>
        <dbReference type="ARBA" id="ARBA00022722"/>
    </source>
</evidence>
<dbReference type="EMBL" id="CAMAPE010000003">
    <property type="protein sequence ID" value="CAH9055543.1"/>
    <property type="molecule type" value="Genomic_DNA"/>
</dbReference>